<keyword evidence="3" id="KW-1185">Reference proteome</keyword>
<evidence type="ECO:0000256" key="1">
    <source>
        <dbReference type="SAM" id="MobiDB-lite"/>
    </source>
</evidence>
<protein>
    <submittedName>
        <fullName evidence="2">Uncharacterized protein</fullName>
    </submittedName>
</protein>
<dbReference type="AlphaFoldDB" id="A0A3S3NH29"/>
<organism evidence="2 3">
    <name type="scientific">Cinnamomum micranthum f. kanehirae</name>
    <dbReference type="NCBI Taxonomy" id="337451"/>
    <lineage>
        <taxon>Eukaryota</taxon>
        <taxon>Viridiplantae</taxon>
        <taxon>Streptophyta</taxon>
        <taxon>Embryophyta</taxon>
        <taxon>Tracheophyta</taxon>
        <taxon>Spermatophyta</taxon>
        <taxon>Magnoliopsida</taxon>
        <taxon>Magnoliidae</taxon>
        <taxon>Laurales</taxon>
        <taxon>Lauraceae</taxon>
        <taxon>Cinnamomum</taxon>
    </lineage>
</organism>
<gene>
    <name evidence="2" type="ORF">CKAN_02127800</name>
</gene>
<feature type="region of interest" description="Disordered" evidence="1">
    <location>
        <begin position="67"/>
        <end position="111"/>
    </location>
</feature>
<evidence type="ECO:0000313" key="3">
    <source>
        <dbReference type="Proteomes" id="UP000283530"/>
    </source>
</evidence>
<dbReference type="Proteomes" id="UP000283530">
    <property type="component" value="Unassembled WGS sequence"/>
</dbReference>
<dbReference type="EMBL" id="QPKB01000009">
    <property type="protein sequence ID" value="RWR92085.1"/>
    <property type="molecule type" value="Genomic_DNA"/>
</dbReference>
<proteinExistence type="predicted"/>
<feature type="compositionally biased region" description="Low complexity" evidence="1">
    <location>
        <begin position="88"/>
        <end position="99"/>
    </location>
</feature>
<evidence type="ECO:0000313" key="2">
    <source>
        <dbReference type="EMBL" id="RWR92085.1"/>
    </source>
</evidence>
<comment type="caution">
    <text evidence="2">The sequence shown here is derived from an EMBL/GenBank/DDBJ whole genome shotgun (WGS) entry which is preliminary data.</text>
</comment>
<accession>A0A3S3NH29</accession>
<sequence>MAKLEKLVFVDYNMRLRARNLTRRDNEDYQPINLDYIFEEDNPLNEWLAEREDPVLNDTIFLNEAMADTEDFQLDEGQNSPPQRPTRRSATPTSTEPSTCDTGKGVAASSS</sequence>
<reference evidence="2 3" key="1">
    <citation type="journal article" date="2019" name="Nat. Plants">
        <title>Stout camphor tree genome fills gaps in understanding of flowering plant genome evolution.</title>
        <authorList>
            <person name="Chaw S.M."/>
            <person name="Liu Y.C."/>
            <person name="Wu Y.W."/>
            <person name="Wang H.Y."/>
            <person name="Lin C.I."/>
            <person name="Wu C.S."/>
            <person name="Ke H.M."/>
            <person name="Chang L.Y."/>
            <person name="Hsu C.Y."/>
            <person name="Yang H.T."/>
            <person name="Sudianto E."/>
            <person name="Hsu M.H."/>
            <person name="Wu K.P."/>
            <person name="Wang L.N."/>
            <person name="Leebens-Mack J.H."/>
            <person name="Tsai I.J."/>
        </authorList>
    </citation>
    <scope>NUCLEOTIDE SEQUENCE [LARGE SCALE GENOMIC DNA]</scope>
    <source>
        <strain evidence="3">cv. Chaw 1501</strain>
        <tissue evidence="2">Young leaves</tissue>
    </source>
</reference>
<dbReference type="OrthoDB" id="1000226at2759"/>
<name>A0A3S3NH29_9MAGN</name>